<dbReference type="AlphaFoldDB" id="A0A3B0SVZ6"/>
<feature type="domain" description="YjiS-like" evidence="1">
    <location>
        <begin position="25"/>
        <end position="60"/>
    </location>
</feature>
<dbReference type="InterPro" id="IPR009506">
    <property type="entry name" value="YjiS-like"/>
</dbReference>
<dbReference type="Pfam" id="PF06568">
    <property type="entry name" value="YjiS-like"/>
    <property type="match status" value="1"/>
</dbReference>
<proteinExistence type="predicted"/>
<evidence type="ECO:0000259" key="1">
    <source>
        <dbReference type="Pfam" id="PF06568"/>
    </source>
</evidence>
<name>A0A3B0SVZ6_9ZZZZ</name>
<evidence type="ECO:0000313" key="2">
    <source>
        <dbReference type="EMBL" id="VAW04549.1"/>
    </source>
</evidence>
<reference evidence="2" key="1">
    <citation type="submission" date="2018-06" db="EMBL/GenBank/DDBJ databases">
        <authorList>
            <person name="Zhirakovskaya E."/>
        </authorList>
    </citation>
    <scope>NUCLEOTIDE SEQUENCE</scope>
</reference>
<protein>
    <recommendedName>
        <fullName evidence="1">YjiS-like domain-containing protein</fullName>
    </recommendedName>
</protein>
<accession>A0A3B0SVZ6</accession>
<organism evidence="2">
    <name type="scientific">hydrothermal vent metagenome</name>
    <dbReference type="NCBI Taxonomy" id="652676"/>
    <lineage>
        <taxon>unclassified sequences</taxon>
        <taxon>metagenomes</taxon>
        <taxon>ecological metagenomes</taxon>
    </lineage>
</organism>
<dbReference type="EMBL" id="UOEG01000276">
    <property type="protein sequence ID" value="VAW04549.1"/>
    <property type="molecule type" value="Genomic_DNA"/>
</dbReference>
<sequence>MAVIDSTRSHASPLAVIGQVFNRLAGKFSVWKDARATHKALSQLSDRELADIGINRGDIDYIVRSH</sequence>
<gene>
    <name evidence="2" type="ORF">MNBD_ALPHA07-203</name>
</gene>